<dbReference type="Pfam" id="PF12282">
    <property type="entry name" value="GAF_PdtaS"/>
    <property type="match status" value="1"/>
</dbReference>
<gene>
    <name evidence="9" type="ORF">L0M99_00090</name>
</gene>
<evidence type="ECO:0000256" key="4">
    <source>
        <dbReference type="ARBA" id="ARBA00022679"/>
    </source>
</evidence>
<proteinExistence type="predicted"/>
<dbReference type="Pfam" id="PF07568">
    <property type="entry name" value="HisKA_2"/>
    <property type="match status" value="1"/>
</dbReference>
<evidence type="ECO:0000256" key="7">
    <source>
        <dbReference type="ARBA" id="ARBA00022840"/>
    </source>
</evidence>
<name>A0AAJ1EX69_9ACTO</name>
<dbReference type="GO" id="GO:0004673">
    <property type="term" value="F:protein histidine kinase activity"/>
    <property type="evidence" value="ECO:0007669"/>
    <property type="project" value="UniProtKB-EC"/>
</dbReference>
<evidence type="ECO:0000313" key="10">
    <source>
        <dbReference type="Proteomes" id="UP001200537"/>
    </source>
</evidence>
<keyword evidence="6 9" id="KW-0418">Kinase</keyword>
<keyword evidence="3" id="KW-0597">Phosphoprotein</keyword>
<sequence length="482" mass="52583">MRELIRQYGKDLSESDIDHLHMLVGDWQVLSDIGSADLILWIPDDQGRFVAIAHARPGSGFTIHLDDVVGLSASPKRSAMLAAAFAPNSGPTVPEVRWAGSYSVIASALPVRHNGRVVAALTQEVNIQSLRVFEQQEQWFHRTANLLCEMISDGVFPNTAIPPATTHGMPRLIDGAINLDAEGRVLDLTPNARSCLRRLGVREEVNGAVLAELITEVIQEQTEVDEALPVVVMGKASWVSEVESFSGIISFRALPLEQDGKRIGALLLCRDVTEMRRRERELMTKDATIREIHHRVKNNLQTVSALLRMQIRRSESSEVQAALGEAERRVAAIARVHEELSQTVDETVEFDNMISRLLRMAAAMATTDQAVETAFTGSFGMVDADAASALAVVISELVANAVEHGLGQRGGKVTLEAKRDGNQLDAWVRDDGCGLGDEPLNGLGTSIVRTLVRGNLKGTIEWSCPEQGTQVHIHALVQEAVN</sequence>
<dbReference type="GO" id="GO:0005524">
    <property type="term" value="F:ATP binding"/>
    <property type="evidence" value="ECO:0007669"/>
    <property type="project" value="UniProtKB-KW"/>
</dbReference>
<protein>
    <recommendedName>
        <fullName evidence="2">histidine kinase</fullName>
        <ecNumber evidence="2">2.7.13.3</ecNumber>
    </recommendedName>
</protein>
<comment type="caution">
    <text evidence="9">The sequence shown here is derived from an EMBL/GenBank/DDBJ whole genome shotgun (WGS) entry which is preliminary data.</text>
</comment>
<dbReference type="AlphaFoldDB" id="A0AAJ1EX69"/>
<dbReference type="PANTHER" id="PTHR41523">
    <property type="entry name" value="TWO-COMPONENT SYSTEM SENSOR PROTEIN"/>
    <property type="match status" value="1"/>
</dbReference>
<dbReference type="EMBL" id="JAKNHJ010000001">
    <property type="protein sequence ID" value="MCG4616896.1"/>
    <property type="molecule type" value="Genomic_DNA"/>
</dbReference>
<dbReference type="InterPro" id="IPR003594">
    <property type="entry name" value="HATPase_dom"/>
</dbReference>
<dbReference type="Pfam" id="PF08448">
    <property type="entry name" value="PAS_4"/>
    <property type="match status" value="1"/>
</dbReference>
<comment type="catalytic activity">
    <reaction evidence="1">
        <text>ATP + protein L-histidine = ADP + protein N-phospho-L-histidine.</text>
        <dbReference type="EC" id="2.7.13.3"/>
    </reaction>
</comment>
<reference evidence="9" key="1">
    <citation type="submission" date="2022-01" db="EMBL/GenBank/DDBJ databases">
        <title>Collection of gut derived symbiotic bacterial strains cultured from healthy donors.</title>
        <authorList>
            <person name="Lin H."/>
            <person name="Kohout C."/>
            <person name="Waligurski E."/>
            <person name="Pamer E.G."/>
        </authorList>
    </citation>
    <scope>NUCLEOTIDE SEQUENCE</scope>
    <source>
        <strain evidence="9">DFI.7.46</strain>
    </source>
</reference>
<dbReference type="RefSeq" id="WP_024058476.1">
    <property type="nucleotide sequence ID" value="NZ_CBCTPO010000009.1"/>
</dbReference>
<evidence type="ECO:0000256" key="3">
    <source>
        <dbReference type="ARBA" id="ARBA00022553"/>
    </source>
</evidence>
<accession>A0AAJ1EX69</accession>
<dbReference type="Gene3D" id="3.30.450.20">
    <property type="entry name" value="PAS domain"/>
    <property type="match status" value="1"/>
</dbReference>
<dbReference type="InterPro" id="IPR013656">
    <property type="entry name" value="PAS_4"/>
</dbReference>
<keyword evidence="7" id="KW-0067">ATP-binding</keyword>
<evidence type="ECO:0000256" key="1">
    <source>
        <dbReference type="ARBA" id="ARBA00000085"/>
    </source>
</evidence>
<dbReference type="Gene3D" id="3.30.565.10">
    <property type="entry name" value="Histidine kinase-like ATPase, C-terminal domain"/>
    <property type="match status" value="1"/>
</dbReference>
<dbReference type="InterPro" id="IPR038424">
    <property type="entry name" value="H_kinase_PdtaS_GAF_sf"/>
</dbReference>
<evidence type="ECO:0000256" key="6">
    <source>
        <dbReference type="ARBA" id="ARBA00022777"/>
    </source>
</evidence>
<dbReference type="InterPro" id="IPR011495">
    <property type="entry name" value="Sig_transdc_His_kin_sub2_dim/P"/>
</dbReference>
<evidence type="ECO:0000259" key="8">
    <source>
        <dbReference type="PROSITE" id="PS50109"/>
    </source>
</evidence>
<dbReference type="Pfam" id="PF02518">
    <property type="entry name" value="HATPase_c"/>
    <property type="match status" value="1"/>
</dbReference>
<organism evidence="9 10">
    <name type="scientific">Varibaculum cambriense</name>
    <dbReference type="NCBI Taxonomy" id="184870"/>
    <lineage>
        <taxon>Bacteria</taxon>
        <taxon>Bacillati</taxon>
        <taxon>Actinomycetota</taxon>
        <taxon>Actinomycetes</taxon>
        <taxon>Actinomycetales</taxon>
        <taxon>Actinomycetaceae</taxon>
        <taxon>Varibaculum</taxon>
    </lineage>
</organism>
<dbReference type="Proteomes" id="UP001200537">
    <property type="component" value="Unassembled WGS sequence"/>
</dbReference>
<dbReference type="InterPro" id="IPR036890">
    <property type="entry name" value="HATPase_C_sf"/>
</dbReference>
<dbReference type="SUPFAM" id="SSF55874">
    <property type="entry name" value="ATPase domain of HSP90 chaperone/DNA topoisomerase II/histidine kinase"/>
    <property type="match status" value="1"/>
</dbReference>
<evidence type="ECO:0000256" key="5">
    <source>
        <dbReference type="ARBA" id="ARBA00022741"/>
    </source>
</evidence>
<dbReference type="Gene3D" id="3.30.450.280">
    <property type="entry name" value="GAF domain"/>
    <property type="match status" value="1"/>
</dbReference>
<keyword evidence="4" id="KW-0808">Transferase</keyword>
<keyword evidence="5" id="KW-0547">Nucleotide-binding</keyword>
<feature type="domain" description="Histidine kinase" evidence="8">
    <location>
        <begin position="291"/>
        <end position="479"/>
    </location>
</feature>
<dbReference type="InterPro" id="IPR005467">
    <property type="entry name" value="His_kinase_dom"/>
</dbReference>
<dbReference type="PROSITE" id="PS50109">
    <property type="entry name" value="HIS_KIN"/>
    <property type="match status" value="1"/>
</dbReference>
<evidence type="ECO:0000313" key="9">
    <source>
        <dbReference type="EMBL" id="MCG4616896.1"/>
    </source>
</evidence>
<dbReference type="EC" id="2.7.13.3" evidence="2"/>
<dbReference type="InterPro" id="IPR022066">
    <property type="entry name" value="PdtaS_GAF"/>
</dbReference>
<evidence type="ECO:0000256" key="2">
    <source>
        <dbReference type="ARBA" id="ARBA00012438"/>
    </source>
</evidence>
<dbReference type="PANTHER" id="PTHR41523:SF8">
    <property type="entry name" value="ETHYLENE RESPONSE SENSOR PROTEIN"/>
    <property type="match status" value="1"/>
</dbReference>